<dbReference type="AlphaFoldDB" id="A0A2W4YRP8"/>
<dbReference type="Gene3D" id="3.40.50.300">
    <property type="entry name" value="P-loop containing nucleotide triphosphate hydrolases"/>
    <property type="match status" value="2"/>
</dbReference>
<dbReference type="GO" id="GO:0005524">
    <property type="term" value="F:ATP binding"/>
    <property type="evidence" value="ECO:0007669"/>
    <property type="project" value="UniProtKB-KW"/>
</dbReference>
<organism evidence="6 7">
    <name type="scientific">Shackletoniella antarctica</name>
    <dbReference type="NCBI Taxonomy" id="268115"/>
    <lineage>
        <taxon>Bacteria</taxon>
        <taxon>Bacillati</taxon>
        <taxon>Cyanobacteriota</taxon>
        <taxon>Cyanophyceae</taxon>
        <taxon>Oculatellales</taxon>
        <taxon>Oculatellaceae</taxon>
        <taxon>Shackletoniella</taxon>
    </lineage>
</organism>
<evidence type="ECO:0000256" key="3">
    <source>
        <dbReference type="ARBA" id="ARBA00013368"/>
    </source>
</evidence>
<evidence type="ECO:0000313" key="6">
    <source>
        <dbReference type="EMBL" id="PZO45528.1"/>
    </source>
</evidence>
<dbReference type="PANTHER" id="PTHR32114:SF2">
    <property type="entry name" value="ABC TRANSPORTER ABCH.3"/>
    <property type="match status" value="1"/>
</dbReference>
<sequence length="684" mass="77762">MKLLSLKLFNFRQFWGEVALDLAHQGGRSVTVIHGNNGAGKTTLLNGFTWVLYNQRSPAFAPGPLVNNRALGEVPVGSLVECWAEVLFEHNGKEYQARRSCVAQKDSAGKILEEPSVLQLKINGKLVPEKDDIEDAIGSVLPSSLHRYFFFDGERIEQIVKTENRADMATAIKTLLSVEMLERGINHLDYARKQLEKELRDIGDTETKRLVSEKTGLEEEKTQKETRREAIVQDLLDQEDLKQRYNAQLMDLASVKEIQERRKALQDEMENQEQLLGRSEDRLRRTISSRGYMVFLGDTITQFKDLAADLRRKGELPAGIKRQFVQDLLDQAACICGAQLTAGTTNRREVETWLGKGGLQDVEEAVIKMSGEVESLERQIPEFWAEIDQEQASIENLRQRIARLQDQISGIRDQLKGNEDVNVQGIERRLEETEQAITARHREDAVLKDEIKRRSDAIAEVDKQIKAHKAKDKEQARVKRQIEAAQDAVARLNEVKHRVDLKFRAVLELKVREIFRKISFTPYLPKLTENYELRLIDPNLDGEATVAASTGQNQILSLAFIGSVIERVRYWSKKHSTIGLDGGGFPIVMDSPFGSLDSGNRSNIAEAITTLADQLVVLVSKTQWLNEVEREMEPAVGAEYVLVYHTAKADAELEEMERYGRSYPLVKRSPNEFTWTEVVRVERW</sequence>
<dbReference type="InterPro" id="IPR027417">
    <property type="entry name" value="P-loop_NTPase"/>
</dbReference>
<dbReference type="SUPFAM" id="SSF52540">
    <property type="entry name" value="P-loop containing nucleoside triphosphate hydrolases"/>
    <property type="match status" value="1"/>
</dbReference>
<evidence type="ECO:0000259" key="5">
    <source>
        <dbReference type="Pfam" id="PF13476"/>
    </source>
</evidence>
<comment type="caution">
    <text evidence="6">The sequence shown here is derived from an EMBL/GenBank/DDBJ whole genome shotgun (WGS) entry which is preliminary data.</text>
</comment>
<dbReference type="EMBL" id="QBMN01000004">
    <property type="protein sequence ID" value="PZO45528.1"/>
    <property type="molecule type" value="Genomic_DNA"/>
</dbReference>
<gene>
    <name evidence="6" type="ORF">DCF17_00935</name>
</gene>
<feature type="coiled-coil region" evidence="4">
    <location>
        <begin position="359"/>
        <end position="414"/>
    </location>
</feature>
<accession>A0A2W4YRP8</accession>
<keyword evidence="6" id="KW-0067">ATP-binding</keyword>
<keyword evidence="4" id="KW-0175">Coiled coil</keyword>
<dbReference type="InterPro" id="IPR038729">
    <property type="entry name" value="Rad50/SbcC_AAA"/>
</dbReference>
<evidence type="ECO:0000256" key="4">
    <source>
        <dbReference type="SAM" id="Coils"/>
    </source>
</evidence>
<comment type="subunit">
    <text evidence="2">Heterodimer of SbcC and SbcD.</text>
</comment>
<dbReference type="Proteomes" id="UP000249081">
    <property type="component" value="Unassembled WGS sequence"/>
</dbReference>
<proteinExistence type="inferred from homology"/>
<feature type="coiled-coil region" evidence="4">
    <location>
        <begin position="255"/>
        <end position="282"/>
    </location>
</feature>
<keyword evidence="6" id="KW-0547">Nucleotide-binding</keyword>
<protein>
    <recommendedName>
        <fullName evidence="3">Nuclease SbcCD subunit C</fullName>
    </recommendedName>
</protein>
<dbReference type="GO" id="GO:0006302">
    <property type="term" value="P:double-strand break repair"/>
    <property type="evidence" value="ECO:0007669"/>
    <property type="project" value="InterPro"/>
</dbReference>
<evidence type="ECO:0000313" key="7">
    <source>
        <dbReference type="Proteomes" id="UP000249081"/>
    </source>
</evidence>
<reference evidence="6 7" key="2">
    <citation type="submission" date="2018-06" db="EMBL/GenBank/DDBJ databases">
        <title>Metagenomic assembly of (sub)arctic Cyanobacteria and their associated microbiome from non-axenic cultures.</title>
        <authorList>
            <person name="Baurain D."/>
        </authorList>
    </citation>
    <scope>NUCLEOTIDE SEQUENCE [LARGE SCALE GENOMIC DNA]</scope>
    <source>
        <strain evidence="6">ULC041bin1</strain>
    </source>
</reference>
<dbReference type="PANTHER" id="PTHR32114">
    <property type="entry name" value="ABC TRANSPORTER ABCH.3"/>
    <property type="match status" value="1"/>
</dbReference>
<dbReference type="Pfam" id="PF13476">
    <property type="entry name" value="AAA_23"/>
    <property type="match status" value="1"/>
</dbReference>
<dbReference type="GO" id="GO:0016887">
    <property type="term" value="F:ATP hydrolysis activity"/>
    <property type="evidence" value="ECO:0007669"/>
    <property type="project" value="InterPro"/>
</dbReference>
<comment type="similarity">
    <text evidence="1">Belongs to the SMC family. SbcC subfamily.</text>
</comment>
<evidence type="ECO:0000256" key="1">
    <source>
        <dbReference type="ARBA" id="ARBA00006930"/>
    </source>
</evidence>
<reference evidence="7" key="1">
    <citation type="submission" date="2018-04" db="EMBL/GenBank/DDBJ databases">
        <authorList>
            <person name="Cornet L."/>
        </authorList>
    </citation>
    <scope>NUCLEOTIDE SEQUENCE [LARGE SCALE GENOMIC DNA]</scope>
</reference>
<evidence type="ECO:0000256" key="2">
    <source>
        <dbReference type="ARBA" id="ARBA00011322"/>
    </source>
</evidence>
<name>A0A2W4YRP8_9CYAN</name>
<feature type="domain" description="Rad50/SbcC-type AAA" evidence="5">
    <location>
        <begin position="5"/>
        <end position="270"/>
    </location>
</feature>